<evidence type="ECO:0000256" key="1">
    <source>
        <dbReference type="SAM" id="MobiDB-lite"/>
    </source>
</evidence>
<feature type="compositionally biased region" description="Acidic residues" evidence="1">
    <location>
        <begin position="127"/>
        <end position="139"/>
    </location>
</feature>
<evidence type="ECO:0000313" key="3">
    <source>
        <dbReference type="Proteomes" id="UP000001876"/>
    </source>
</evidence>
<gene>
    <name evidence="2" type="ORF">MICPUCDRAFT_46493</name>
</gene>
<dbReference type="Proteomes" id="UP000001876">
    <property type="component" value="Unassembled WGS sequence"/>
</dbReference>
<feature type="region of interest" description="Disordered" evidence="1">
    <location>
        <begin position="692"/>
        <end position="735"/>
    </location>
</feature>
<feature type="compositionally biased region" description="Basic residues" evidence="1">
    <location>
        <begin position="711"/>
        <end position="728"/>
    </location>
</feature>
<feature type="compositionally biased region" description="Basic and acidic residues" evidence="1">
    <location>
        <begin position="441"/>
        <end position="450"/>
    </location>
</feature>
<feature type="compositionally biased region" description="Gly residues" evidence="1">
    <location>
        <begin position="693"/>
        <end position="703"/>
    </location>
</feature>
<feature type="region of interest" description="Disordered" evidence="1">
    <location>
        <begin position="25"/>
        <end position="52"/>
    </location>
</feature>
<dbReference type="RefSeq" id="XP_003055884.1">
    <property type="nucleotide sequence ID" value="XM_003055838.1"/>
</dbReference>
<dbReference type="AlphaFoldDB" id="C1MJU9"/>
<sequence>MSGVHTIACDVVPGSALFKVLGDSKTTKCPSGAATAADDDDASDASDTDSDSDEDKCQAWLLHYVFTAVDPVYNAEVCSHSTYTPDKVVGPGRLKDVIAAGKGGAAAIEWAAFDEYVPGCDHRADDEEKEEDEGNDVGGDEVLKERRSPRERGRMGTSHHANAVPAEKPSPSSSDGKRSDDSAMAAVVADDDAGGGEDGGERRGRDAAAAAAAAATTKSLRNGVHHANAVVREPVTTAAAAAAAAASSAGNVAVTFAEDAQADAMTETATATAAAAAPTPTPTPTFLSREECLASSPPPPPSSSGAKLIAVMSARASDGQGVSDTSSDTTHVVSDTTHAALLDGAAPEGPLTPYCGACARLCLVLGEAGVPFETVMIDRDAKPAWFKDAVREGTTPAVRGGFGGLGGEEALKEDASWVAGHDALLAAAAKTYPRVSEMIRRANGDGRGDGARGAASKMTTADATRLGEKLTSALVCGRTLALGGGDGDGDDADDGRFEWCLAAAGVAFESRNGSGGGASTSIEDARRSLAAAASDAVREIEAAMSSVTAASSPFLGGETPNAADATLAPALLVAHNVLLSGLASIDVSSDTSSDTSSSSPPSLASLGGPSLLPYLERWSTRRSWTDAYRRGGVVNAAVVRHLAASILERGGGGGGGGGGRANANRAAAAAELAACVERARGKDTAYADAVRARGGGGGGGAGEGSDDAPRKLKREKSAKRPKRDKSKKTNAVICI</sequence>
<feature type="region of interest" description="Disordered" evidence="1">
    <location>
        <begin position="121"/>
        <end position="210"/>
    </location>
</feature>
<feature type="region of interest" description="Disordered" evidence="1">
    <location>
        <begin position="441"/>
        <end position="460"/>
    </location>
</feature>
<dbReference type="KEGG" id="mpp:MICPUCDRAFT_46493"/>
<protein>
    <submittedName>
        <fullName evidence="2">Predicted protein</fullName>
    </submittedName>
</protein>
<feature type="region of interest" description="Disordered" evidence="1">
    <location>
        <begin position="271"/>
        <end position="305"/>
    </location>
</feature>
<dbReference type="SUPFAM" id="SSF52833">
    <property type="entry name" value="Thioredoxin-like"/>
    <property type="match status" value="1"/>
</dbReference>
<name>C1MJU9_MICPC</name>
<evidence type="ECO:0000313" key="2">
    <source>
        <dbReference type="EMBL" id="EEH59260.1"/>
    </source>
</evidence>
<dbReference type="GeneID" id="9681439"/>
<reference evidence="2 3" key="1">
    <citation type="journal article" date="2009" name="Science">
        <title>Green evolution and dynamic adaptations revealed by genomes of the marine picoeukaryotes Micromonas.</title>
        <authorList>
            <person name="Worden A.Z."/>
            <person name="Lee J.H."/>
            <person name="Mock T."/>
            <person name="Rouze P."/>
            <person name="Simmons M.P."/>
            <person name="Aerts A.L."/>
            <person name="Allen A.E."/>
            <person name="Cuvelier M.L."/>
            <person name="Derelle E."/>
            <person name="Everett M.V."/>
            <person name="Foulon E."/>
            <person name="Grimwood J."/>
            <person name="Gundlach H."/>
            <person name="Henrissat B."/>
            <person name="Napoli C."/>
            <person name="McDonald S.M."/>
            <person name="Parker M.S."/>
            <person name="Rombauts S."/>
            <person name="Salamov A."/>
            <person name="Von Dassow P."/>
            <person name="Badger J.H."/>
            <person name="Coutinho P.M."/>
            <person name="Demir E."/>
            <person name="Dubchak I."/>
            <person name="Gentemann C."/>
            <person name="Eikrem W."/>
            <person name="Gready J.E."/>
            <person name="John U."/>
            <person name="Lanier W."/>
            <person name="Lindquist E.A."/>
            <person name="Lucas S."/>
            <person name="Mayer K.F."/>
            <person name="Moreau H."/>
            <person name="Not F."/>
            <person name="Otillar R."/>
            <person name="Panaud O."/>
            <person name="Pangilinan J."/>
            <person name="Paulsen I."/>
            <person name="Piegu B."/>
            <person name="Poliakov A."/>
            <person name="Robbens S."/>
            <person name="Schmutz J."/>
            <person name="Toulza E."/>
            <person name="Wyss T."/>
            <person name="Zelensky A."/>
            <person name="Zhou K."/>
            <person name="Armbrust E.V."/>
            <person name="Bhattacharya D."/>
            <person name="Goodenough U.W."/>
            <person name="Van de Peer Y."/>
            <person name="Grigoriev I.V."/>
        </authorList>
    </citation>
    <scope>NUCLEOTIDE SEQUENCE [LARGE SCALE GENOMIC DNA]</scope>
    <source>
        <strain evidence="2 3">CCMP1545</strain>
    </source>
</reference>
<dbReference type="Gene3D" id="3.40.30.10">
    <property type="entry name" value="Glutaredoxin"/>
    <property type="match status" value="1"/>
</dbReference>
<organism evidence="3">
    <name type="scientific">Micromonas pusilla (strain CCMP1545)</name>
    <name type="common">Picoplanktonic green alga</name>
    <dbReference type="NCBI Taxonomy" id="564608"/>
    <lineage>
        <taxon>Eukaryota</taxon>
        <taxon>Viridiplantae</taxon>
        <taxon>Chlorophyta</taxon>
        <taxon>Mamiellophyceae</taxon>
        <taxon>Mamiellales</taxon>
        <taxon>Mamiellaceae</taxon>
        <taxon>Micromonas</taxon>
    </lineage>
</organism>
<keyword evidence="3" id="KW-1185">Reference proteome</keyword>
<dbReference type="InterPro" id="IPR036249">
    <property type="entry name" value="Thioredoxin-like_sf"/>
</dbReference>
<feature type="compositionally biased region" description="Basic and acidic residues" evidence="1">
    <location>
        <begin position="141"/>
        <end position="154"/>
    </location>
</feature>
<proteinExistence type="predicted"/>
<dbReference type="CDD" id="cd00570">
    <property type="entry name" value="GST_N_family"/>
    <property type="match status" value="1"/>
</dbReference>
<dbReference type="EMBL" id="GG663736">
    <property type="protein sequence ID" value="EEH59260.1"/>
    <property type="molecule type" value="Genomic_DNA"/>
</dbReference>
<feature type="compositionally biased region" description="Acidic residues" evidence="1">
    <location>
        <begin position="37"/>
        <end position="52"/>
    </location>
</feature>
<accession>C1MJU9</accession>